<reference evidence="4" key="2">
    <citation type="submission" date="2020-09" db="EMBL/GenBank/DDBJ databases">
        <authorList>
            <person name="Sun Q."/>
            <person name="Ohkuma M."/>
        </authorList>
    </citation>
    <scope>NUCLEOTIDE SEQUENCE</scope>
    <source>
        <strain evidence="4">JCM 3313</strain>
    </source>
</reference>
<sequence>MKARDIMTSPVISVPPDVPIREVAALMVAHGFTALPVVDDGRLVAIVTESDLLRSRYGDQDAADTPVREAMSTPVYGVDPGAPVELLARVMVDDRVRCVPVLDGSRLVGVVTRRDLVRVMARADRPTATGGAGELG</sequence>
<dbReference type="EMBL" id="BMRG01000031">
    <property type="protein sequence ID" value="GGP86384.1"/>
    <property type="molecule type" value="Genomic_DNA"/>
</dbReference>
<keyword evidence="5" id="KW-1185">Reference proteome</keyword>
<accession>A0A918AUN7</accession>
<dbReference type="Gene3D" id="3.10.580.10">
    <property type="entry name" value="CBS-domain"/>
    <property type="match status" value="1"/>
</dbReference>
<dbReference type="AlphaFoldDB" id="A0A918AUN7"/>
<feature type="domain" description="CBS" evidence="3">
    <location>
        <begin position="71"/>
        <end position="127"/>
    </location>
</feature>
<organism evidence="4 5">
    <name type="scientific">Saccharothrix coeruleofusca</name>
    <dbReference type="NCBI Taxonomy" id="33919"/>
    <lineage>
        <taxon>Bacteria</taxon>
        <taxon>Bacillati</taxon>
        <taxon>Actinomycetota</taxon>
        <taxon>Actinomycetes</taxon>
        <taxon>Pseudonocardiales</taxon>
        <taxon>Pseudonocardiaceae</taxon>
        <taxon>Saccharothrix</taxon>
    </lineage>
</organism>
<protein>
    <recommendedName>
        <fullName evidence="3">CBS domain-containing protein</fullName>
    </recommendedName>
</protein>
<gene>
    <name evidence="4" type="ORF">GCM10010185_70070</name>
</gene>
<feature type="domain" description="CBS" evidence="3">
    <location>
        <begin position="7"/>
        <end position="65"/>
    </location>
</feature>
<dbReference type="RefSeq" id="WP_189227622.1">
    <property type="nucleotide sequence ID" value="NZ_BMRG01000031.1"/>
</dbReference>
<dbReference type="SMART" id="SM00116">
    <property type="entry name" value="CBS"/>
    <property type="match status" value="2"/>
</dbReference>
<evidence type="ECO:0000259" key="3">
    <source>
        <dbReference type="PROSITE" id="PS51371"/>
    </source>
</evidence>
<dbReference type="SUPFAM" id="SSF54631">
    <property type="entry name" value="CBS-domain pair"/>
    <property type="match status" value="1"/>
</dbReference>
<name>A0A918AUN7_9PSEU</name>
<dbReference type="InterPro" id="IPR046342">
    <property type="entry name" value="CBS_dom_sf"/>
</dbReference>
<dbReference type="InterPro" id="IPR000644">
    <property type="entry name" value="CBS_dom"/>
</dbReference>
<evidence type="ECO:0000256" key="1">
    <source>
        <dbReference type="ARBA" id="ARBA00023122"/>
    </source>
</evidence>
<comment type="caution">
    <text evidence="4">The sequence shown here is derived from an EMBL/GenBank/DDBJ whole genome shotgun (WGS) entry which is preliminary data.</text>
</comment>
<evidence type="ECO:0000313" key="5">
    <source>
        <dbReference type="Proteomes" id="UP000639606"/>
    </source>
</evidence>
<evidence type="ECO:0000256" key="2">
    <source>
        <dbReference type="PROSITE-ProRule" id="PRU00703"/>
    </source>
</evidence>
<dbReference type="PANTHER" id="PTHR43080">
    <property type="entry name" value="CBS DOMAIN-CONTAINING PROTEIN CBSX3, MITOCHONDRIAL"/>
    <property type="match status" value="1"/>
</dbReference>
<proteinExistence type="predicted"/>
<dbReference type="Pfam" id="PF00571">
    <property type="entry name" value="CBS"/>
    <property type="match status" value="2"/>
</dbReference>
<dbReference type="Proteomes" id="UP000639606">
    <property type="component" value="Unassembled WGS sequence"/>
</dbReference>
<dbReference type="PANTHER" id="PTHR43080:SF2">
    <property type="entry name" value="CBS DOMAIN-CONTAINING PROTEIN"/>
    <property type="match status" value="1"/>
</dbReference>
<keyword evidence="1 2" id="KW-0129">CBS domain</keyword>
<dbReference type="PROSITE" id="PS51371">
    <property type="entry name" value="CBS"/>
    <property type="match status" value="2"/>
</dbReference>
<reference evidence="4" key="1">
    <citation type="journal article" date="2014" name="Int. J. Syst. Evol. Microbiol.">
        <title>Complete genome sequence of Corynebacterium casei LMG S-19264T (=DSM 44701T), isolated from a smear-ripened cheese.</title>
        <authorList>
            <consortium name="US DOE Joint Genome Institute (JGI-PGF)"/>
            <person name="Walter F."/>
            <person name="Albersmeier A."/>
            <person name="Kalinowski J."/>
            <person name="Ruckert C."/>
        </authorList>
    </citation>
    <scope>NUCLEOTIDE SEQUENCE</scope>
    <source>
        <strain evidence="4">JCM 3313</strain>
    </source>
</reference>
<dbReference type="InterPro" id="IPR051257">
    <property type="entry name" value="Diverse_CBS-Domain"/>
</dbReference>
<evidence type="ECO:0000313" key="4">
    <source>
        <dbReference type="EMBL" id="GGP86384.1"/>
    </source>
</evidence>